<keyword evidence="2" id="KW-1185">Reference proteome</keyword>
<dbReference type="InterPro" id="IPR009351">
    <property type="entry name" value="AlkZ-like"/>
</dbReference>
<evidence type="ECO:0000313" key="1">
    <source>
        <dbReference type="EMBL" id="GGU59445.1"/>
    </source>
</evidence>
<dbReference type="PANTHER" id="PTHR38479:SF2">
    <property type="entry name" value="WINGED HELIX DNA-BINDING DOMAIN-CONTAINING PROTEIN"/>
    <property type="match status" value="1"/>
</dbReference>
<dbReference type="RefSeq" id="WP_189554021.1">
    <property type="nucleotide sequence ID" value="NZ_BMTP01000017.1"/>
</dbReference>
<dbReference type="Proteomes" id="UP000636661">
    <property type="component" value="Unassembled WGS sequence"/>
</dbReference>
<gene>
    <name evidence="1" type="ORF">GCM10010274_55530</name>
</gene>
<comment type="caution">
    <text evidence="1">The sequence shown here is derived from an EMBL/GenBank/DDBJ whole genome shotgun (WGS) entry which is preliminary data.</text>
</comment>
<organism evidence="1 2">
    <name type="scientific">Streptomyces lavendofoliae</name>
    <dbReference type="NCBI Taxonomy" id="67314"/>
    <lineage>
        <taxon>Bacteria</taxon>
        <taxon>Bacillati</taxon>
        <taxon>Actinomycetota</taxon>
        <taxon>Actinomycetes</taxon>
        <taxon>Kitasatosporales</taxon>
        <taxon>Streptomycetaceae</taxon>
        <taxon>Streptomyces</taxon>
    </lineage>
</organism>
<reference evidence="1" key="1">
    <citation type="journal article" date="2014" name="Int. J. Syst. Evol. Microbiol.">
        <title>Complete genome sequence of Corynebacterium casei LMG S-19264T (=DSM 44701T), isolated from a smear-ripened cheese.</title>
        <authorList>
            <consortium name="US DOE Joint Genome Institute (JGI-PGF)"/>
            <person name="Walter F."/>
            <person name="Albersmeier A."/>
            <person name="Kalinowski J."/>
            <person name="Ruckert C."/>
        </authorList>
    </citation>
    <scope>NUCLEOTIDE SEQUENCE</scope>
    <source>
        <strain evidence="1">JCM 4391</strain>
    </source>
</reference>
<reference evidence="1" key="2">
    <citation type="submission" date="2020-09" db="EMBL/GenBank/DDBJ databases">
        <authorList>
            <person name="Sun Q."/>
            <person name="Ohkuma M."/>
        </authorList>
    </citation>
    <scope>NUCLEOTIDE SEQUENCE</scope>
    <source>
        <strain evidence="1">JCM 4391</strain>
    </source>
</reference>
<dbReference type="PANTHER" id="PTHR38479">
    <property type="entry name" value="LMO0824 PROTEIN"/>
    <property type="match status" value="1"/>
</dbReference>
<sequence length="370" mass="41173">MTEHTDVLGRRDLNRALLARQLLLERSSMSASRAVEHLVGMQAQAPDPPYVGLWTRLAGFRVEDLSRLVSDREAVRLVLMRGTLHLVTARDCLRLRPALRGPLERQLAGAFGKHLTGLDLAEVAALGRELVEKEPLTLGVLGARLAERFPERDPFALANAVRNLEPLVQVPPRGLWGESGQAVHTTAEAWLGRPLDEDDTPDDVVLRYLAAFGPASVKDMQTWSGLTRLTAVVRRLAPRLRAFRDENGVPLYDLPDAPRPDPGTPAPVRYLPDFDNILLSHADRSRILTEEQRRRVFTRNGLIRPTFLVDGFVHGMWRIERGRGSAALVLSPFSPLTRKVRTELVDEGMRLLDFAAAGCPAPEVRFADVE</sequence>
<accession>A0A918I2L0</accession>
<dbReference type="EMBL" id="BMTP01000017">
    <property type="protein sequence ID" value="GGU59445.1"/>
    <property type="molecule type" value="Genomic_DNA"/>
</dbReference>
<dbReference type="Pfam" id="PF06224">
    <property type="entry name" value="AlkZ-like"/>
    <property type="match status" value="1"/>
</dbReference>
<proteinExistence type="predicted"/>
<evidence type="ECO:0000313" key="2">
    <source>
        <dbReference type="Proteomes" id="UP000636661"/>
    </source>
</evidence>
<evidence type="ECO:0008006" key="3">
    <source>
        <dbReference type="Google" id="ProtNLM"/>
    </source>
</evidence>
<protein>
    <recommendedName>
        <fullName evidence="3">Winged helix DNA-binding domain-containing protein</fullName>
    </recommendedName>
</protein>
<name>A0A918I2L0_9ACTN</name>
<dbReference type="AlphaFoldDB" id="A0A918I2L0"/>